<evidence type="ECO:0000256" key="10">
    <source>
        <dbReference type="RuleBase" id="RU364125"/>
    </source>
</evidence>
<keyword evidence="9 10" id="KW-0472">Membrane</keyword>
<evidence type="ECO:0000256" key="6">
    <source>
        <dbReference type="ARBA" id="ARBA00022692"/>
    </source>
</evidence>
<keyword evidence="11" id="KW-0969">Cilium</keyword>
<dbReference type="OrthoDB" id="5616092at2"/>
<dbReference type="EMBL" id="LUUI01000149">
    <property type="protein sequence ID" value="OAI10816.1"/>
    <property type="molecule type" value="Genomic_DNA"/>
</dbReference>
<evidence type="ECO:0000256" key="3">
    <source>
        <dbReference type="ARBA" id="ARBA00008281"/>
    </source>
</evidence>
<protein>
    <recommendedName>
        <fullName evidence="10">Flagellar protein FliL</fullName>
    </recommendedName>
</protein>
<dbReference type="PANTHER" id="PTHR35091">
    <property type="entry name" value="FLAGELLAR PROTEIN FLIL"/>
    <property type="match status" value="1"/>
</dbReference>
<keyword evidence="12" id="KW-1185">Reference proteome</keyword>
<reference evidence="11 12" key="1">
    <citation type="submission" date="2016-03" db="EMBL/GenBank/DDBJ databases">
        <authorList>
            <person name="Ploux O."/>
        </authorList>
    </citation>
    <scope>NUCLEOTIDE SEQUENCE [LARGE SCALE GENOMIC DNA]</scope>
    <source>
        <strain evidence="11 12">R-45370</strain>
    </source>
</reference>
<dbReference type="Pfam" id="PF03748">
    <property type="entry name" value="FliL"/>
    <property type="match status" value="1"/>
</dbReference>
<keyword evidence="8 10" id="KW-1133">Transmembrane helix</keyword>
<evidence type="ECO:0000256" key="4">
    <source>
        <dbReference type="ARBA" id="ARBA00022475"/>
    </source>
</evidence>
<accession>A0A177MYN6</accession>
<dbReference type="GO" id="GO:0006935">
    <property type="term" value="P:chemotaxis"/>
    <property type="evidence" value="ECO:0007669"/>
    <property type="project" value="UniProtKB-KW"/>
</dbReference>
<evidence type="ECO:0000313" key="12">
    <source>
        <dbReference type="Proteomes" id="UP000078476"/>
    </source>
</evidence>
<name>A0A177MYN6_9GAMM</name>
<keyword evidence="11" id="KW-0966">Cell projection</keyword>
<comment type="function">
    <text evidence="1 10">Controls the rotational direction of flagella during chemotaxis.</text>
</comment>
<evidence type="ECO:0000313" key="11">
    <source>
        <dbReference type="EMBL" id="OAI10816.1"/>
    </source>
</evidence>
<keyword evidence="10" id="KW-0997">Cell inner membrane</keyword>
<evidence type="ECO:0000256" key="5">
    <source>
        <dbReference type="ARBA" id="ARBA00022500"/>
    </source>
</evidence>
<dbReference type="GO" id="GO:0005886">
    <property type="term" value="C:plasma membrane"/>
    <property type="evidence" value="ECO:0007669"/>
    <property type="project" value="UniProtKB-SubCell"/>
</dbReference>
<dbReference type="GO" id="GO:0009425">
    <property type="term" value="C:bacterial-type flagellum basal body"/>
    <property type="evidence" value="ECO:0007669"/>
    <property type="project" value="InterPro"/>
</dbReference>
<gene>
    <name evidence="11" type="ORF">A1359_01915</name>
</gene>
<evidence type="ECO:0000256" key="2">
    <source>
        <dbReference type="ARBA" id="ARBA00004162"/>
    </source>
</evidence>
<organism evidence="11 12">
    <name type="scientific">Methylomonas lenta</name>
    <dbReference type="NCBI Taxonomy" id="980561"/>
    <lineage>
        <taxon>Bacteria</taxon>
        <taxon>Pseudomonadati</taxon>
        <taxon>Pseudomonadota</taxon>
        <taxon>Gammaproteobacteria</taxon>
        <taxon>Methylococcales</taxon>
        <taxon>Methylococcaceae</taxon>
        <taxon>Methylomonas</taxon>
    </lineage>
</organism>
<comment type="similarity">
    <text evidence="3 10">Belongs to the FliL family.</text>
</comment>
<feature type="transmembrane region" description="Helical" evidence="10">
    <location>
        <begin position="15"/>
        <end position="36"/>
    </location>
</feature>
<proteinExistence type="inferred from homology"/>
<evidence type="ECO:0000256" key="8">
    <source>
        <dbReference type="ARBA" id="ARBA00022989"/>
    </source>
</evidence>
<keyword evidence="4" id="KW-1003">Cell membrane</keyword>
<comment type="subcellular location">
    <subcellularLocation>
        <location evidence="10">Cell inner membrane</location>
    </subcellularLocation>
    <subcellularLocation>
        <location evidence="2">Cell membrane</location>
        <topology evidence="2">Single-pass membrane protein</topology>
    </subcellularLocation>
</comment>
<dbReference type="RefSeq" id="WP_066986636.1">
    <property type="nucleotide sequence ID" value="NZ_LUUI01000149.1"/>
</dbReference>
<evidence type="ECO:0000256" key="7">
    <source>
        <dbReference type="ARBA" id="ARBA00022779"/>
    </source>
</evidence>
<dbReference type="GO" id="GO:0071978">
    <property type="term" value="P:bacterial-type flagellum-dependent swarming motility"/>
    <property type="evidence" value="ECO:0007669"/>
    <property type="project" value="TreeGrafter"/>
</dbReference>
<dbReference type="Proteomes" id="UP000078476">
    <property type="component" value="Unassembled WGS sequence"/>
</dbReference>
<dbReference type="PANTHER" id="PTHR35091:SF2">
    <property type="entry name" value="FLAGELLAR PROTEIN FLIL"/>
    <property type="match status" value="1"/>
</dbReference>
<dbReference type="STRING" id="980561.A1359_01915"/>
<comment type="caution">
    <text evidence="11">The sequence shown here is derived from an EMBL/GenBank/DDBJ whole genome shotgun (WGS) entry which is preliminary data.</text>
</comment>
<keyword evidence="5 10" id="KW-0145">Chemotaxis</keyword>
<keyword evidence="6 10" id="KW-0812">Transmembrane</keyword>
<evidence type="ECO:0000256" key="9">
    <source>
        <dbReference type="ARBA" id="ARBA00023136"/>
    </source>
</evidence>
<dbReference type="InterPro" id="IPR005503">
    <property type="entry name" value="FliL"/>
</dbReference>
<keyword evidence="7 10" id="KW-0283">Flagellar rotation</keyword>
<keyword evidence="11" id="KW-0282">Flagellum</keyword>
<dbReference type="AlphaFoldDB" id="A0A177MYN6"/>
<sequence length="170" mass="18881">MAETPPLEKKSSKKMILIISIIVLLLGAAAGGYFFFMNKPADAEQNSADQKQDKVEATKADEVVEPEVYYDLVDPLMVNFPPESSAKIIKISVSVLIKSESDVEALKKHEPMIRNNLLMLISSVGADKAKSIEGKKELQAKMLSEIGNVMEKMTKKNPVKDVFFTEFVMQ</sequence>
<evidence type="ECO:0000256" key="1">
    <source>
        <dbReference type="ARBA" id="ARBA00002254"/>
    </source>
</evidence>